<keyword evidence="1" id="KW-0645">Protease</keyword>
<dbReference type="RefSeq" id="WP_008633803.1">
    <property type="nucleotide sequence ID" value="NZ_AP031323.1"/>
</dbReference>
<keyword evidence="1" id="KW-0482">Metalloprotease</keyword>
<sequence>MYLHRPRLHQALEEALPEGVLVHAPPGFGKTLLLKTFAEAKGLPYRRTWLPEPGCYDLRS</sequence>
<keyword evidence="1" id="KW-0378">Hydrolase</keyword>
<dbReference type="SUPFAM" id="SSF52540">
    <property type="entry name" value="P-loop containing nucleoside triphosphate hydrolases"/>
    <property type="match status" value="1"/>
</dbReference>
<dbReference type="InterPro" id="IPR027417">
    <property type="entry name" value="P-loop_NTPase"/>
</dbReference>
<dbReference type="EMBL" id="LR027517">
    <property type="protein sequence ID" value="VCU54227.1"/>
    <property type="molecule type" value="Genomic_DNA"/>
</dbReference>
<dbReference type="AlphaFoldDB" id="A0A3P4ASS8"/>
<organism evidence="1 2">
    <name type="scientific">Thermus thermophilus</name>
    <dbReference type="NCBI Taxonomy" id="274"/>
    <lineage>
        <taxon>Bacteria</taxon>
        <taxon>Thermotogati</taxon>
        <taxon>Deinococcota</taxon>
        <taxon>Deinococci</taxon>
        <taxon>Thermales</taxon>
        <taxon>Thermaceae</taxon>
        <taxon>Thermus</taxon>
    </lineage>
</organism>
<proteinExistence type="predicted"/>
<gene>
    <name evidence="1" type="primary">ftsH_3</name>
    <name evidence="1" type="ORF">TTHN1_02036</name>
</gene>
<dbReference type="GO" id="GO:0008237">
    <property type="term" value="F:metallopeptidase activity"/>
    <property type="evidence" value="ECO:0007669"/>
    <property type="project" value="UniProtKB-KW"/>
</dbReference>
<protein>
    <submittedName>
        <fullName evidence="1">ATP-dependent zinc metalloprotease FtsH</fullName>
    </submittedName>
</protein>
<reference evidence="1 2" key="1">
    <citation type="submission" date="2018-10" db="EMBL/GenBank/DDBJ databases">
        <authorList>
            <person name="Peiro R."/>
            <person name="Begona"/>
            <person name="Cbmso G."/>
            <person name="Lopez M."/>
            <person name="Gonzalez S."/>
            <person name="Sacristan E."/>
            <person name="Castillo E."/>
        </authorList>
    </citation>
    <scope>NUCLEOTIDE SEQUENCE [LARGE SCALE GENOMIC DNA]</scope>
    <source>
        <strain evidence="1">TTHNAR1</strain>
    </source>
</reference>
<accession>A0A3P4ASS8</accession>
<evidence type="ECO:0000313" key="1">
    <source>
        <dbReference type="EMBL" id="VCU54227.1"/>
    </source>
</evidence>
<evidence type="ECO:0000313" key="2">
    <source>
        <dbReference type="Proteomes" id="UP000279841"/>
    </source>
</evidence>
<dbReference type="Gene3D" id="3.40.50.300">
    <property type="entry name" value="P-loop containing nucleotide triphosphate hydrolases"/>
    <property type="match status" value="1"/>
</dbReference>
<dbReference type="GO" id="GO:0006508">
    <property type="term" value="P:proteolysis"/>
    <property type="evidence" value="ECO:0007669"/>
    <property type="project" value="UniProtKB-KW"/>
</dbReference>
<name>A0A3P4ASS8_THETH</name>
<dbReference type="Proteomes" id="UP000279841">
    <property type="component" value="Chromosome"/>
</dbReference>